<keyword evidence="1 5" id="KW-0489">Methyltransferase</keyword>
<evidence type="ECO:0000259" key="4">
    <source>
        <dbReference type="Pfam" id="PF08242"/>
    </source>
</evidence>
<dbReference type="AlphaFoldDB" id="A0A238YQU2"/>
<accession>A0A238YQU2</accession>
<dbReference type="Pfam" id="PF08242">
    <property type="entry name" value="Methyltransf_12"/>
    <property type="match status" value="1"/>
</dbReference>
<evidence type="ECO:0000256" key="3">
    <source>
        <dbReference type="ARBA" id="ARBA00022691"/>
    </source>
</evidence>
<evidence type="ECO:0000313" key="5">
    <source>
        <dbReference type="EMBL" id="SNR72809.1"/>
    </source>
</evidence>
<dbReference type="RefSeq" id="WP_217899362.1">
    <property type="nucleotide sequence ID" value="NZ_FZNO01000021.1"/>
</dbReference>
<dbReference type="Proteomes" id="UP000198403">
    <property type="component" value="Unassembled WGS sequence"/>
</dbReference>
<dbReference type="CDD" id="cd02440">
    <property type="entry name" value="AdoMet_MTases"/>
    <property type="match status" value="1"/>
</dbReference>
<keyword evidence="2 5" id="KW-0808">Transferase</keyword>
<dbReference type="SUPFAM" id="SSF53335">
    <property type="entry name" value="S-adenosyl-L-methionine-dependent methyltransferases"/>
    <property type="match status" value="1"/>
</dbReference>
<dbReference type="GO" id="GO:0008168">
    <property type="term" value="F:methyltransferase activity"/>
    <property type="evidence" value="ECO:0007669"/>
    <property type="project" value="UniProtKB-KW"/>
</dbReference>
<dbReference type="EMBL" id="FZNO01000021">
    <property type="protein sequence ID" value="SNR72809.1"/>
    <property type="molecule type" value="Genomic_DNA"/>
</dbReference>
<dbReference type="PANTHER" id="PTHR43464:SF19">
    <property type="entry name" value="UBIQUINONE BIOSYNTHESIS O-METHYLTRANSFERASE, MITOCHONDRIAL"/>
    <property type="match status" value="1"/>
</dbReference>
<keyword evidence="6" id="KW-1185">Reference proteome</keyword>
<dbReference type="GO" id="GO:0032259">
    <property type="term" value="P:methylation"/>
    <property type="evidence" value="ECO:0007669"/>
    <property type="project" value="UniProtKB-KW"/>
</dbReference>
<keyword evidence="3" id="KW-0949">S-adenosyl-L-methionine</keyword>
<gene>
    <name evidence="5" type="ORF">SAMN06272737_12175</name>
</gene>
<sequence>MRASEGLAWMADVVAPSGADRVLEVGCGHGVLVSPLAARLSGGLVVGVDRSPTMIATAARRNRQAIEAGRVRLTTATLIEADLGPRKFDLVVSFDVRAFWTPPAAEWDVVDRVLAPGGRAVVAWSVMAPGAASSIEEAVRRLAGARGLLPVGVHRGRTAPMESVAVELTRSRTAP</sequence>
<protein>
    <submittedName>
        <fullName evidence="5">Methyltransferase domain-containing protein</fullName>
    </submittedName>
</protein>
<name>A0A238YQU2_9ACTN</name>
<evidence type="ECO:0000256" key="2">
    <source>
        <dbReference type="ARBA" id="ARBA00022679"/>
    </source>
</evidence>
<proteinExistence type="predicted"/>
<dbReference type="PANTHER" id="PTHR43464">
    <property type="entry name" value="METHYLTRANSFERASE"/>
    <property type="match status" value="1"/>
</dbReference>
<evidence type="ECO:0000313" key="6">
    <source>
        <dbReference type="Proteomes" id="UP000198403"/>
    </source>
</evidence>
<organism evidence="5 6">
    <name type="scientific">Blastococcus mobilis</name>
    <dbReference type="NCBI Taxonomy" id="1938746"/>
    <lineage>
        <taxon>Bacteria</taxon>
        <taxon>Bacillati</taxon>
        <taxon>Actinomycetota</taxon>
        <taxon>Actinomycetes</taxon>
        <taxon>Geodermatophilales</taxon>
        <taxon>Geodermatophilaceae</taxon>
        <taxon>Blastococcus</taxon>
    </lineage>
</organism>
<reference evidence="5 6" key="1">
    <citation type="submission" date="2017-06" db="EMBL/GenBank/DDBJ databases">
        <authorList>
            <person name="Kim H.J."/>
            <person name="Triplett B.A."/>
        </authorList>
    </citation>
    <scope>NUCLEOTIDE SEQUENCE [LARGE SCALE GENOMIC DNA]</scope>
    <source>
        <strain evidence="5 6">DSM 44272</strain>
    </source>
</reference>
<dbReference type="InterPro" id="IPR029063">
    <property type="entry name" value="SAM-dependent_MTases_sf"/>
</dbReference>
<feature type="domain" description="Methyltransferase type 12" evidence="4">
    <location>
        <begin position="23"/>
        <end position="119"/>
    </location>
</feature>
<dbReference type="Gene3D" id="3.40.50.150">
    <property type="entry name" value="Vaccinia Virus protein VP39"/>
    <property type="match status" value="1"/>
</dbReference>
<evidence type="ECO:0000256" key="1">
    <source>
        <dbReference type="ARBA" id="ARBA00022603"/>
    </source>
</evidence>
<dbReference type="InterPro" id="IPR013217">
    <property type="entry name" value="Methyltransf_12"/>
</dbReference>